<evidence type="ECO:0000313" key="8">
    <source>
        <dbReference type="Proteomes" id="UP000351155"/>
    </source>
</evidence>
<dbReference type="InterPro" id="IPR010209">
    <property type="entry name" value="Ion_transpt_RnfG/RsxG"/>
</dbReference>
<dbReference type="EMBL" id="CAADIW010000061">
    <property type="protein sequence ID" value="VFS43723.1"/>
    <property type="molecule type" value="Genomic_DNA"/>
</dbReference>
<name>A0A484Z8C4_9ENTR</name>
<evidence type="ECO:0000256" key="4">
    <source>
        <dbReference type="ARBA" id="ARBA00022643"/>
    </source>
</evidence>
<sequence length="63" mass="6878">MTEHHETPGLGDKIETRLSDWILHFAGKVIHGENDAAFAVKKDGGEFDQFTGATITPAPWSTP</sequence>
<dbReference type="AlphaFoldDB" id="A0A484Z8C4"/>
<protein>
    <submittedName>
        <fullName evidence="7">Electron transport complex protein rnfG</fullName>
    </submittedName>
</protein>
<accession>A0A484Z8C4</accession>
<proteinExistence type="predicted"/>
<dbReference type="GO" id="GO:0010181">
    <property type="term" value="F:FMN binding"/>
    <property type="evidence" value="ECO:0007669"/>
    <property type="project" value="InterPro"/>
</dbReference>
<dbReference type="PANTHER" id="PTHR36118">
    <property type="entry name" value="ION-TRANSLOCATING OXIDOREDUCTASE COMPLEX SUBUNIT G"/>
    <property type="match status" value="1"/>
</dbReference>
<evidence type="ECO:0000256" key="2">
    <source>
        <dbReference type="ARBA" id="ARBA00022553"/>
    </source>
</evidence>
<keyword evidence="5" id="KW-0249">Electron transport</keyword>
<keyword evidence="4" id="KW-0288">FMN</keyword>
<evidence type="ECO:0000256" key="1">
    <source>
        <dbReference type="ARBA" id="ARBA00022448"/>
    </source>
</evidence>
<keyword evidence="2" id="KW-0597">Phosphoprotein</keyword>
<evidence type="ECO:0000256" key="5">
    <source>
        <dbReference type="ARBA" id="ARBA00022982"/>
    </source>
</evidence>
<dbReference type="InterPro" id="IPR007329">
    <property type="entry name" value="FMN-bd"/>
</dbReference>
<feature type="domain" description="FMN-binding" evidence="6">
    <location>
        <begin position="2"/>
        <end position="57"/>
    </location>
</feature>
<organism evidence="7 8">
    <name type="scientific">Enterobacter cancerogenus</name>
    <dbReference type="NCBI Taxonomy" id="69218"/>
    <lineage>
        <taxon>Bacteria</taxon>
        <taxon>Pseudomonadati</taxon>
        <taxon>Pseudomonadota</taxon>
        <taxon>Gammaproteobacteria</taxon>
        <taxon>Enterobacterales</taxon>
        <taxon>Enterobacteriaceae</taxon>
        <taxon>Enterobacter</taxon>
        <taxon>Enterobacter cloacae complex</taxon>
    </lineage>
</organism>
<evidence type="ECO:0000256" key="3">
    <source>
        <dbReference type="ARBA" id="ARBA00022630"/>
    </source>
</evidence>
<dbReference type="Proteomes" id="UP000351155">
    <property type="component" value="Unassembled WGS sequence"/>
</dbReference>
<dbReference type="GO" id="GO:0005886">
    <property type="term" value="C:plasma membrane"/>
    <property type="evidence" value="ECO:0007669"/>
    <property type="project" value="InterPro"/>
</dbReference>
<keyword evidence="1" id="KW-0813">Transport</keyword>
<dbReference type="GO" id="GO:0022900">
    <property type="term" value="P:electron transport chain"/>
    <property type="evidence" value="ECO:0007669"/>
    <property type="project" value="InterPro"/>
</dbReference>
<gene>
    <name evidence="7" type="primary">rnfG</name>
    <name evidence="7" type="ORF">NCTC12126_04985</name>
</gene>
<dbReference type="GO" id="GO:0009055">
    <property type="term" value="F:electron transfer activity"/>
    <property type="evidence" value="ECO:0007669"/>
    <property type="project" value="InterPro"/>
</dbReference>
<keyword evidence="3" id="KW-0285">Flavoprotein</keyword>
<evidence type="ECO:0000313" key="7">
    <source>
        <dbReference type="EMBL" id="VFS43723.1"/>
    </source>
</evidence>
<evidence type="ECO:0000259" key="6">
    <source>
        <dbReference type="Pfam" id="PF04205"/>
    </source>
</evidence>
<dbReference type="PANTHER" id="PTHR36118:SF1">
    <property type="entry name" value="ION-TRANSLOCATING OXIDOREDUCTASE COMPLEX SUBUNIT G"/>
    <property type="match status" value="1"/>
</dbReference>
<reference evidence="7 8" key="1">
    <citation type="submission" date="2019-03" db="EMBL/GenBank/DDBJ databases">
        <authorList>
            <consortium name="Pathogen Informatics"/>
        </authorList>
    </citation>
    <scope>NUCLEOTIDE SEQUENCE [LARGE SCALE GENOMIC DNA]</scope>
    <source>
        <strain evidence="7 8">NCTC12126</strain>
    </source>
</reference>
<dbReference type="Pfam" id="PF04205">
    <property type="entry name" value="FMN_bind"/>
    <property type="match status" value="1"/>
</dbReference>